<dbReference type="Pfam" id="PF01612">
    <property type="entry name" value="DNA_pol_A_exo1"/>
    <property type="match status" value="1"/>
</dbReference>
<dbReference type="AlphaFoldDB" id="A0AAE0G5R3"/>
<evidence type="ECO:0000259" key="11">
    <source>
        <dbReference type="PROSITE" id="PS50172"/>
    </source>
</evidence>
<accession>A0AAE0G5R3</accession>
<sequence>MERFLIKLDKKDTTPSAKRLKASELNVEKSSPVTQTSPEDDTRFFKFGVNIQGDCSRIQRDFGVSVENVHDLITVSRRKDAQMKITNASLEGLVQSVLNRDMKKEGGARIGDWSNWPLLDTQVDYAAKDVCLAYDVLACLRERGVKLTAHKKRKTQNEPDGTTETAVKSKARKKEVAAKKENEADNIPSEAQSNFFAMMRNRSMEPPKKGHKSIPRGSSSCLQGLCFVISGVLDSMDRNECHEYIKEHGGTFTKSLTKKVTHILHDHGEIGPSKKKQAEERGIPIVGEDYLLQLVQNESSV</sequence>
<keyword evidence="3" id="KW-0479">Metal-binding</keyword>
<dbReference type="Gene3D" id="3.30.420.10">
    <property type="entry name" value="Ribonuclease H-like superfamily/Ribonuclease H"/>
    <property type="match status" value="1"/>
</dbReference>
<dbReference type="PROSITE" id="PS50172">
    <property type="entry name" value="BRCT"/>
    <property type="match status" value="1"/>
</dbReference>
<evidence type="ECO:0000256" key="4">
    <source>
        <dbReference type="ARBA" id="ARBA00022801"/>
    </source>
</evidence>
<evidence type="ECO:0000256" key="5">
    <source>
        <dbReference type="ARBA" id="ARBA00022839"/>
    </source>
</evidence>
<dbReference type="InterPro" id="IPR001357">
    <property type="entry name" value="BRCT_dom"/>
</dbReference>
<dbReference type="PANTHER" id="PTHR13620:SF109">
    <property type="entry name" value="3'-5' EXONUCLEASE"/>
    <property type="match status" value="1"/>
</dbReference>
<comment type="caution">
    <text evidence="12">The sequence shown here is derived from an EMBL/GenBank/DDBJ whole genome shotgun (WGS) entry which is preliminary data.</text>
</comment>
<dbReference type="InterPro" id="IPR051132">
    <property type="entry name" value="3-5_Exonuclease_domain"/>
</dbReference>
<evidence type="ECO:0000256" key="6">
    <source>
        <dbReference type="ARBA" id="ARBA00022842"/>
    </source>
</evidence>
<keyword evidence="5" id="KW-0269">Exonuclease</keyword>
<dbReference type="InterPro" id="IPR002562">
    <property type="entry name" value="3'-5'_exonuclease_dom"/>
</dbReference>
<dbReference type="GO" id="GO:0005634">
    <property type="term" value="C:nucleus"/>
    <property type="evidence" value="ECO:0007669"/>
    <property type="project" value="UniProtKB-SubCell"/>
</dbReference>
<feature type="compositionally biased region" description="Basic and acidic residues" evidence="10">
    <location>
        <begin position="174"/>
        <end position="183"/>
    </location>
</feature>
<keyword evidence="7" id="KW-0539">Nucleus</keyword>
<keyword evidence="4" id="KW-0378">Hydrolase</keyword>
<dbReference type="GO" id="GO:0006139">
    <property type="term" value="P:nucleobase-containing compound metabolic process"/>
    <property type="evidence" value="ECO:0007669"/>
    <property type="project" value="InterPro"/>
</dbReference>
<name>A0AAE0G5R3_9CHLO</name>
<dbReference type="GO" id="GO:0008408">
    <property type="term" value="F:3'-5' exonuclease activity"/>
    <property type="evidence" value="ECO:0007669"/>
    <property type="project" value="InterPro"/>
</dbReference>
<organism evidence="12 13">
    <name type="scientific">Cymbomonas tetramitiformis</name>
    <dbReference type="NCBI Taxonomy" id="36881"/>
    <lineage>
        <taxon>Eukaryota</taxon>
        <taxon>Viridiplantae</taxon>
        <taxon>Chlorophyta</taxon>
        <taxon>Pyramimonadophyceae</taxon>
        <taxon>Pyramimonadales</taxon>
        <taxon>Pyramimonadaceae</taxon>
        <taxon>Cymbomonas</taxon>
    </lineage>
</organism>
<dbReference type="InterPro" id="IPR036420">
    <property type="entry name" value="BRCT_dom_sf"/>
</dbReference>
<evidence type="ECO:0000256" key="2">
    <source>
        <dbReference type="ARBA" id="ARBA00022722"/>
    </source>
</evidence>
<evidence type="ECO:0000313" key="12">
    <source>
        <dbReference type="EMBL" id="KAK3272038.1"/>
    </source>
</evidence>
<feature type="domain" description="BRCT" evidence="11">
    <location>
        <begin position="217"/>
        <end position="301"/>
    </location>
</feature>
<evidence type="ECO:0000256" key="9">
    <source>
        <dbReference type="ARBA" id="ARBA00042761"/>
    </source>
</evidence>
<dbReference type="GO" id="GO:0046872">
    <property type="term" value="F:metal ion binding"/>
    <property type="evidence" value="ECO:0007669"/>
    <property type="project" value="UniProtKB-KW"/>
</dbReference>
<gene>
    <name evidence="12" type="ORF">CYMTET_19640</name>
</gene>
<reference evidence="12 13" key="1">
    <citation type="journal article" date="2015" name="Genome Biol. Evol.">
        <title>Comparative Genomics of a Bacterivorous Green Alga Reveals Evolutionary Causalities and Consequences of Phago-Mixotrophic Mode of Nutrition.</title>
        <authorList>
            <person name="Burns J.A."/>
            <person name="Paasch A."/>
            <person name="Narechania A."/>
            <person name="Kim E."/>
        </authorList>
    </citation>
    <scope>NUCLEOTIDE SEQUENCE [LARGE SCALE GENOMIC DNA]</scope>
    <source>
        <strain evidence="12 13">PLY_AMNH</strain>
    </source>
</reference>
<dbReference type="SMART" id="SM00292">
    <property type="entry name" value="BRCT"/>
    <property type="match status" value="1"/>
</dbReference>
<dbReference type="Gene3D" id="3.40.50.10190">
    <property type="entry name" value="BRCT domain"/>
    <property type="match status" value="1"/>
</dbReference>
<dbReference type="Proteomes" id="UP001190700">
    <property type="component" value="Unassembled WGS sequence"/>
</dbReference>
<dbReference type="InterPro" id="IPR036397">
    <property type="entry name" value="RNaseH_sf"/>
</dbReference>
<evidence type="ECO:0000256" key="3">
    <source>
        <dbReference type="ARBA" id="ARBA00022723"/>
    </source>
</evidence>
<evidence type="ECO:0000256" key="8">
    <source>
        <dbReference type="ARBA" id="ARBA00040531"/>
    </source>
</evidence>
<evidence type="ECO:0000256" key="1">
    <source>
        <dbReference type="ARBA" id="ARBA00004123"/>
    </source>
</evidence>
<dbReference type="GO" id="GO:0003676">
    <property type="term" value="F:nucleic acid binding"/>
    <property type="evidence" value="ECO:0007669"/>
    <property type="project" value="InterPro"/>
</dbReference>
<feature type="region of interest" description="Disordered" evidence="10">
    <location>
        <begin position="150"/>
        <end position="185"/>
    </location>
</feature>
<proteinExistence type="predicted"/>
<dbReference type="EMBL" id="LGRX02009191">
    <property type="protein sequence ID" value="KAK3272038.1"/>
    <property type="molecule type" value="Genomic_DNA"/>
</dbReference>
<dbReference type="InterPro" id="IPR012337">
    <property type="entry name" value="RNaseH-like_sf"/>
</dbReference>
<dbReference type="SUPFAM" id="SSF53098">
    <property type="entry name" value="Ribonuclease H-like"/>
    <property type="match status" value="1"/>
</dbReference>
<comment type="subcellular location">
    <subcellularLocation>
        <location evidence="1">Nucleus</location>
    </subcellularLocation>
</comment>
<keyword evidence="6" id="KW-0460">Magnesium</keyword>
<keyword evidence="13" id="KW-1185">Reference proteome</keyword>
<protein>
    <recommendedName>
        <fullName evidence="8">3'-5' exonuclease</fullName>
    </recommendedName>
    <alternativeName>
        <fullName evidence="9">Werner Syndrome-like exonuclease</fullName>
    </alternativeName>
</protein>
<evidence type="ECO:0000313" key="13">
    <source>
        <dbReference type="Proteomes" id="UP001190700"/>
    </source>
</evidence>
<dbReference type="Pfam" id="PF00533">
    <property type="entry name" value="BRCT"/>
    <property type="match status" value="1"/>
</dbReference>
<dbReference type="PANTHER" id="PTHR13620">
    <property type="entry name" value="3-5 EXONUCLEASE"/>
    <property type="match status" value="1"/>
</dbReference>
<dbReference type="SUPFAM" id="SSF52113">
    <property type="entry name" value="BRCT domain"/>
    <property type="match status" value="1"/>
</dbReference>
<evidence type="ECO:0000256" key="7">
    <source>
        <dbReference type="ARBA" id="ARBA00023242"/>
    </source>
</evidence>
<keyword evidence="2" id="KW-0540">Nuclease</keyword>
<evidence type="ECO:0000256" key="10">
    <source>
        <dbReference type="SAM" id="MobiDB-lite"/>
    </source>
</evidence>